<dbReference type="CDD" id="cd06869">
    <property type="entry name" value="PX_UP2_fungi"/>
    <property type="match status" value="1"/>
</dbReference>
<dbReference type="STRING" id="13706.A0A1X2HRZ7"/>
<dbReference type="InterPro" id="IPR024555">
    <property type="entry name" value="PX-associated"/>
</dbReference>
<feature type="compositionally biased region" description="Polar residues" evidence="1">
    <location>
        <begin position="238"/>
        <end position="250"/>
    </location>
</feature>
<feature type="compositionally biased region" description="Acidic residues" evidence="1">
    <location>
        <begin position="757"/>
        <end position="767"/>
    </location>
</feature>
<dbReference type="Pfam" id="PF12828">
    <property type="entry name" value="PXB"/>
    <property type="match status" value="1"/>
</dbReference>
<dbReference type="Pfam" id="PF00787">
    <property type="entry name" value="PX"/>
    <property type="match status" value="1"/>
</dbReference>
<organism evidence="3 4">
    <name type="scientific">Syncephalastrum racemosum</name>
    <name type="common">Filamentous fungus</name>
    <dbReference type="NCBI Taxonomy" id="13706"/>
    <lineage>
        <taxon>Eukaryota</taxon>
        <taxon>Fungi</taxon>
        <taxon>Fungi incertae sedis</taxon>
        <taxon>Mucoromycota</taxon>
        <taxon>Mucoromycotina</taxon>
        <taxon>Mucoromycetes</taxon>
        <taxon>Mucorales</taxon>
        <taxon>Syncephalastraceae</taxon>
        <taxon>Syncephalastrum</taxon>
    </lineage>
</organism>
<feature type="region of interest" description="Disordered" evidence="1">
    <location>
        <begin position="307"/>
        <end position="328"/>
    </location>
</feature>
<evidence type="ECO:0000313" key="4">
    <source>
        <dbReference type="Proteomes" id="UP000242180"/>
    </source>
</evidence>
<dbReference type="InterPro" id="IPR001683">
    <property type="entry name" value="PX_dom"/>
</dbReference>
<dbReference type="GO" id="GO:0035091">
    <property type="term" value="F:phosphatidylinositol binding"/>
    <property type="evidence" value="ECO:0007669"/>
    <property type="project" value="InterPro"/>
</dbReference>
<protein>
    <recommendedName>
        <fullName evidence="2">PX domain-containing protein</fullName>
    </recommendedName>
</protein>
<dbReference type="Pfam" id="PF12825">
    <property type="entry name" value="DUF3818"/>
    <property type="match status" value="1"/>
</dbReference>
<dbReference type="EMBL" id="MCGN01000001">
    <property type="protein sequence ID" value="ORZ02346.1"/>
    <property type="molecule type" value="Genomic_DNA"/>
</dbReference>
<evidence type="ECO:0000259" key="2">
    <source>
        <dbReference type="PROSITE" id="PS50195"/>
    </source>
</evidence>
<gene>
    <name evidence="3" type="ORF">BCR43DRAFT_533450</name>
</gene>
<dbReference type="OrthoDB" id="2117459at2759"/>
<dbReference type="SUPFAM" id="SSF64268">
    <property type="entry name" value="PX domain"/>
    <property type="match status" value="1"/>
</dbReference>
<dbReference type="FunCoup" id="A0A1X2HRZ7">
    <property type="interactions" value="25"/>
</dbReference>
<evidence type="ECO:0000313" key="3">
    <source>
        <dbReference type="EMBL" id="ORZ02346.1"/>
    </source>
</evidence>
<dbReference type="InterPro" id="IPR036871">
    <property type="entry name" value="PX_dom_sf"/>
</dbReference>
<dbReference type="OMA" id="MGWLEGI"/>
<proteinExistence type="predicted"/>
<dbReference type="AlphaFoldDB" id="A0A1X2HRZ7"/>
<sequence length="814" mass="92926">MELSPQQLHYFKRELISLEIRKELDQLKSSPELSAVLQPTAGGDYPFLQYIAQKFVVDFPLLKRGSHEDFWKRCQDFLNELSKVKLDTYTPRKSGASQRRILAYKIEKLMTVGLCATVKTAQGQEQGIHVKPGQEDDKENQVADKLATSIEQDLTLLENDDHYLEWLGFSGLDINVVTVRTVTEKRTLREKTHAEFILETSKQDQPAVHVARRHGQFRQLCLDLRAAFPTEEVPSPPSKASDSSYDGNTSHFHRRSSDPTSHLYREKDRLLLRSFLHRIAAQPKLARSDIFERFLFQDPIELTEAQKADADRRRSFDDARREEEERFKEQVDQRMSELDDLLAMLKKKILQPGGLLEVFDTIKSTDRIENLPEPLRKAFEWGRINFAFVLHTQFVTSDRASENIANLKRTHALMPYRAIAQLLKLSNPFAMVKGILDLFLMQPLGRRSLFQRIITANMNDEVKEYQSDITALEAEIGDAILCKKVQNAVETPVFEDNELSCKSLSSIQETLEILRNSDIEPALTPDQIKKVAYATDDAEQRKLVKQLHRLWTLYAQKREHELLMGLVFQGATGEMLREIFAIFYQPLAEVYKAANIGDSMQQLSAFLDDLITLVESLNAQDVRNTAQPFIDLVQRHEQNFYTFVHSVHKNDTSHLFDELLKYVDACFSLIAHGLPGRVDLDQTVEAAGITPEQKVELRQDIDAICAYHRERKAQHVRRTRQKLIMGQEEGVEDEALNFLPNRTELLGVMNDLAELQADDEDSSDDESSSSSNSSSQVAHELTIQKPQLKVLPLIVPLFTAAAAELMAAQEPPST</sequence>
<dbReference type="Proteomes" id="UP000242180">
    <property type="component" value="Unassembled WGS sequence"/>
</dbReference>
<feature type="domain" description="PX" evidence="2">
    <location>
        <begin position="174"/>
        <end position="302"/>
    </location>
</feature>
<dbReference type="Gene3D" id="3.30.1520.10">
    <property type="entry name" value="Phox-like domain"/>
    <property type="match status" value="1"/>
</dbReference>
<keyword evidence="4" id="KW-1185">Reference proteome</keyword>
<dbReference type="PROSITE" id="PS50195">
    <property type="entry name" value="PX"/>
    <property type="match status" value="1"/>
</dbReference>
<dbReference type="PANTHER" id="PTHR47185">
    <property type="entry name" value="PX DOMAIN-CONTAINING PROTEIN YPR097W"/>
    <property type="match status" value="1"/>
</dbReference>
<feature type="region of interest" description="Disordered" evidence="1">
    <location>
        <begin position="757"/>
        <end position="780"/>
    </location>
</feature>
<dbReference type="InParanoid" id="A0A1X2HRZ7"/>
<dbReference type="InterPro" id="IPR024554">
    <property type="entry name" value="LEC1-like_C"/>
</dbReference>
<name>A0A1X2HRZ7_SYNRA</name>
<accession>A0A1X2HRZ7</accession>
<dbReference type="PANTHER" id="PTHR47185:SF1">
    <property type="entry name" value="PX DOMAIN-CONTAINING PROTEIN YPR097W"/>
    <property type="match status" value="1"/>
</dbReference>
<feature type="region of interest" description="Disordered" evidence="1">
    <location>
        <begin position="231"/>
        <end position="260"/>
    </location>
</feature>
<dbReference type="InterPro" id="IPR047168">
    <property type="entry name" value="LEC1-like"/>
</dbReference>
<comment type="caution">
    <text evidence="3">The sequence shown here is derived from an EMBL/GenBank/DDBJ whole genome shotgun (WGS) entry which is preliminary data.</text>
</comment>
<reference evidence="3 4" key="1">
    <citation type="submission" date="2016-07" db="EMBL/GenBank/DDBJ databases">
        <title>Pervasive Adenine N6-methylation of Active Genes in Fungi.</title>
        <authorList>
            <consortium name="DOE Joint Genome Institute"/>
            <person name="Mondo S.J."/>
            <person name="Dannebaum R.O."/>
            <person name="Kuo R.C."/>
            <person name="Labutti K."/>
            <person name="Haridas S."/>
            <person name="Kuo A."/>
            <person name="Salamov A."/>
            <person name="Ahrendt S.R."/>
            <person name="Lipzen A."/>
            <person name="Sullivan W."/>
            <person name="Andreopoulos W.B."/>
            <person name="Clum A."/>
            <person name="Lindquist E."/>
            <person name="Daum C."/>
            <person name="Ramamoorthy G.K."/>
            <person name="Gryganskyi A."/>
            <person name="Culley D."/>
            <person name="Magnuson J.K."/>
            <person name="James T.Y."/>
            <person name="O'Malley M.A."/>
            <person name="Stajich J.E."/>
            <person name="Spatafora J.W."/>
            <person name="Visel A."/>
            <person name="Grigoriev I.V."/>
        </authorList>
    </citation>
    <scope>NUCLEOTIDE SEQUENCE [LARGE SCALE GENOMIC DNA]</scope>
    <source>
        <strain evidence="3 4">NRRL 2496</strain>
    </source>
</reference>
<evidence type="ECO:0000256" key="1">
    <source>
        <dbReference type="SAM" id="MobiDB-lite"/>
    </source>
</evidence>